<protein>
    <recommendedName>
        <fullName evidence="1">DUF7745 domain-containing protein</fullName>
    </recommendedName>
</protein>
<reference evidence="2" key="1">
    <citation type="submission" date="2018-05" db="EMBL/GenBank/DDBJ databases">
        <title>Draft genome of Mucuna pruriens seed.</title>
        <authorList>
            <person name="Nnadi N.E."/>
            <person name="Vos R."/>
            <person name="Hasami M.H."/>
            <person name="Devisetty U.K."/>
            <person name="Aguiy J.C."/>
        </authorList>
    </citation>
    <scope>NUCLEOTIDE SEQUENCE [LARGE SCALE GENOMIC DNA]</scope>
    <source>
        <strain evidence="2">JCA_2017</strain>
    </source>
</reference>
<dbReference type="PANTHER" id="PTHR48154">
    <property type="entry name" value="PROTEIN, PUTATIVE-RELATED"/>
    <property type="match status" value="1"/>
</dbReference>
<accession>A0A371F379</accession>
<dbReference type="OrthoDB" id="1435357at2759"/>
<dbReference type="Proteomes" id="UP000257109">
    <property type="component" value="Unassembled WGS sequence"/>
</dbReference>
<evidence type="ECO:0000313" key="2">
    <source>
        <dbReference type="EMBL" id="RDX72742.1"/>
    </source>
</evidence>
<dbReference type="InterPro" id="IPR056647">
    <property type="entry name" value="DUF7745"/>
</dbReference>
<feature type="non-terminal residue" evidence="2">
    <location>
        <position position="1"/>
    </location>
</feature>
<dbReference type="EMBL" id="QJKJ01010787">
    <property type="protein sequence ID" value="RDX72742.1"/>
    <property type="molecule type" value="Genomic_DNA"/>
</dbReference>
<organism evidence="2 3">
    <name type="scientific">Mucuna pruriens</name>
    <name type="common">Velvet bean</name>
    <name type="synonym">Dolichos pruriens</name>
    <dbReference type="NCBI Taxonomy" id="157652"/>
    <lineage>
        <taxon>Eukaryota</taxon>
        <taxon>Viridiplantae</taxon>
        <taxon>Streptophyta</taxon>
        <taxon>Embryophyta</taxon>
        <taxon>Tracheophyta</taxon>
        <taxon>Spermatophyta</taxon>
        <taxon>Magnoliopsida</taxon>
        <taxon>eudicotyledons</taxon>
        <taxon>Gunneridae</taxon>
        <taxon>Pentapetalae</taxon>
        <taxon>rosids</taxon>
        <taxon>fabids</taxon>
        <taxon>Fabales</taxon>
        <taxon>Fabaceae</taxon>
        <taxon>Papilionoideae</taxon>
        <taxon>50 kb inversion clade</taxon>
        <taxon>NPAAA clade</taxon>
        <taxon>indigoferoid/millettioid clade</taxon>
        <taxon>Phaseoleae</taxon>
        <taxon>Mucuna</taxon>
    </lineage>
</organism>
<keyword evidence="3" id="KW-1185">Reference proteome</keyword>
<dbReference type="PANTHER" id="PTHR48154:SF1">
    <property type="entry name" value="PROTEIN, PUTATIVE-RELATED"/>
    <property type="match status" value="1"/>
</dbReference>
<feature type="domain" description="DUF7745" evidence="1">
    <location>
        <begin position="179"/>
        <end position="268"/>
    </location>
</feature>
<dbReference type="Pfam" id="PF24924">
    <property type="entry name" value="DUF7745"/>
    <property type="match status" value="1"/>
</dbReference>
<name>A0A371F379_MUCPR</name>
<evidence type="ECO:0000313" key="3">
    <source>
        <dbReference type="Proteomes" id="UP000257109"/>
    </source>
</evidence>
<dbReference type="AlphaFoldDB" id="A0A371F379"/>
<gene>
    <name evidence="2" type="ORF">CR513_47730</name>
</gene>
<evidence type="ECO:0000259" key="1">
    <source>
        <dbReference type="Pfam" id="PF24924"/>
    </source>
</evidence>
<proteinExistence type="predicted"/>
<sequence>MPGLSLYRMAGSSIVRSTRGEGAVIIAFKTGERSKRLGTSHHLKNLKEKPLAKKREIFAEIVRYVKTRGWKQIIFLFAEPIAPQVATVGDSIGEIKKGERNSLRLKHYAHHTNPERVSIPRSITSRVMSSGSQSERIDIPLPKSRNPYTLRVGELGNMEAEFKRETIPVKVKTLRVVVLRHTFEGNFGKILDLVEIEVQPEAISTLAQFYDPPMRSFLFMNFQIAPTLEEYECIIGGPRVDRPPYLYQGNWPSSEKIARLLKVLETKILEEDNNTVELMASHSPI</sequence>
<comment type="caution">
    <text evidence="2">The sequence shown here is derived from an EMBL/GenBank/DDBJ whole genome shotgun (WGS) entry which is preliminary data.</text>
</comment>